<accession>A0A8S5LNH5</accession>
<evidence type="ECO:0000313" key="1">
    <source>
        <dbReference type="EMBL" id="DAD71486.1"/>
    </source>
</evidence>
<reference evidence="1" key="1">
    <citation type="journal article" date="2021" name="Proc. Natl. Acad. Sci. U.S.A.">
        <title>A Catalog of Tens of Thousands of Viruses from Human Metagenomes Reveals Hidden Associations with Chronic Diseases.</title>
        <authorList>
            <person name="Tisza M.J."/>
            <person name="Buck C.B."/>
        </authorList>
    </citation>
    <scope>NUCLEOTIDE SEQUENCE</scope>
    <source>
        <strain evidence="1">Ctsf32</strain>
    </source>
</reference>
<name>A0A8S5LNH5_9CAUD</name>
<sequence length="49" mass="5632">MRIVNTVTLNKRLPSQSLMKCYSDVSACLVGCFPRKLMTVIHRNKYVCI</sequence>
<dbReference type="EMBL" id="BK015882">
    <property type="protein sequence ID" value="DAD71486.1"/>
    <property type="molecule type" value="Genomic_DNA"/>
</dbReference>
<protein>
    <submittedName>
        <fullName evidence="1">Uncharacterized protein</fullName>
    </submittedName>
</protein>
<organism evidence="1">
    <name type="scientific">Siphoviridae sp. ctsf32</name>
    <dbReference type="NCBI Taxonomy" id="2827594"/>
    <lineage>
        <taxon>Viruses</taxon>
        <taxon>Duplodnaviria</taxon>
        <taxon>Heunggongvirae</taxon>
        <taxon>Uroviricota</taxon>
        <taxon>Caudoviricetes</taxon>
    </lineage>
</organism>
<proteinExistence type="predicted"/>